<dbReference type="InterPro" id="IPR036865">
    <property type="entry name" value="CRAL-TRIO_dom_sf"/>
</dbReference>
<proteinExistence type="predicted"/>
<keyword evidence="2" id="KW-0812">Transmembrane</keyword>
<accession>A0AAW1L416</accession>
<feature type="compositionally biased region" description="Basic and acidic residues" evidence="1">
    <location>
        <begin position="125"/>
        <end position="143"/>
    </location>
</feature>
<dbReference type="Gene3D" id="3.40.525.10">
    <property type="entry name" value="CRAL-TRIO lipid binding domain"/>
    <property type="match status" value="1"/>
</dbReference>
<feature type="region of interest" description="Disordered" evidence="1">
    <location>
        <begin position="124"/>
        <end position="143"/>
    </location>
</feature>
<evidence type="ECO:0000259" key="3">
    <source>
        <dbReference type="PROSITE" id="PS50191"/>
    </source>
</evidence>
<dbReference type="Proteomes" id="UP001443914">
    <property type="component" value="Unassembled WGS sequence"/>
</dbReference>
<reference evidence="4" key="1">
    <citation type="submission" date="2024-03" db="EMBL/GenBank/DDBJ databases">
        <title>WGS assembly of Saponaria officinalis var. Norfolk2.</title>
        <authorList>
            <person name="Jenkins J."/>
            <person name="Shu S."/>
            <person name="Grimwood J."/>
            <person name="Barry K."/>
            <person name="Goodstein D."/>
            <person name="Schmutz J."/>
            <person name="Leebens-Mack J."/>
            <person name="Osbourn A."/>
        </authorList>
    </citation>
    <scope>NUCLEOTIDE SEQUENCE [LARGE SCALE GENOMIC DNA]</scope>
    <source>
        <strain evidence="4">JIC</strain>
    </source>
</reference>
<dbReference type="PROSITE" id="PS50191">
    <property type="entry name" value="CRAL_TRIO"/>
    <property type="match status" value="1"/>
</dbReference>
<protein>
    <recommendedName>
        <fullName evidence="3">CRAL-TRIO domain-containing protein</fullName>
    </recommendedName>
</protein>
<evidence type="ECO:0000313" key="4">
    <source>
        <dbReference type="EMBL" id="KAK9727266.1"/>
    </source>
</evidence>
<sequence length="460" mass="52239">MNSESSRVAAEKNTVRGFSMPGNFRLKSLCRDISKDRVVRDVPGDIAFFVLKVVALETTRRVSMSKCPFFWHSIQACQMLCYPPFKWVQRWAPFKGLVQGMQMLSRPLLIISIATAFSNTSNERTAADENDVSRASDNLDKDSSSLQPCIDGDARNDDVSSCSVSMENWLLKLYEELERQGFSLPERVDETELRRFYAAANGDFSCLLSSVKKMIRWRETFNILSQEELQKWSNVVFWHGYDVRQRPCLIVRLGIACTSLPTHDRPRIAQAIVSQIDHGILHLSDRGNPQIMVLVDCEGLSPFRLPVHMIRSCSLLLQDHFPNCLGGLFVIRLPPVVRMIVQTFIKVLKPLTREKLKFLGEKYGEVLSEYFQEFPACLGGTCICETCSSGTSNNRWRFTSREIVNNTHLIANGFSCEGLDLHNLRSDDDVHQNFDQLLRTGIIGILMLCVFVAFLAGIYD</sequence>
<keyword evidence="2" id="KW-1133">Transmembrane helix</keyword>
<evidence type="ECO:0000256" key="2">
    <source>
        <dbReference type="SAM" id="Phobius"/>
    </source>
</evidence>
<dbReference type="CDD" id="cd00170">
    <property type="entry name" value="SEC14"/>
    <property type="match status" value="1"/>
</dbReference>
<gene>
    <name evidence="4" type="ORF">RND81_05G269700</name>
</gene>
<evidence type="ECO:0000313" key="5">
    <source>
        <dbReference type="Proteomes" id="UP001443914"/>
    </source>
</evidence>
<dbReference type="SUPFAM" id="SSF52087">
    <property type="entry name" value="CRAL/TRIO domain"/>
    <property type="match status" value="1"/>
</dbReference>
<dbReference type="PANTHER" id="PTHR47041">
    <property type="entry name" value="SEC14 CYTOSOLIC FACTOR FAMILY PROTEIN / PHOSPHOGLYCERIDE TRANSFER FAMILY PROTEIN"/>
    <property type="match status" value="1"/>
</dbReference>
<name>A0AAW1L416_SAPOF</name>
<dbReference type="PANTHER" id="PTHR47041:SF2">
    <property type="entry name" value="SEC14 CYTOSOLIC FACTOR FAMILY PROTEIN _ PHOSPHOGLYCERIDE TRANSFER FAMILY PROTEIN"/>
    <property type="match status" value="1"/>
</dbReference>
<dbReference type="Pfam" id="PF00650">
    <property type="entry name" value="CRAL_TRIO"/>
    <property type="match status" value="1"/>
</dbReference>
<organism evidence="4 5">
    <name type="scientific">Saponaria officinalis</name>
    <name type="common">Common soapwort</name>
    <name type="synonym">Lychnis saponaria</name>
    <dbReference type="NCBI Taxonomy" id="3572"/>
    <lineage>
        <taxon>Eukaryota</taxon>
        <taxon>Viridiplantae</taxon>
        <taxon>Streptophyta</taxon>
        <taxon>Embryophyta</taxon>
        <taxon>Tracheophyta</taxon>
        <taxon>Spermatophyta</taxon>
        <taxon>Magnoliopsida</taxon>
        <taxon>eudicotyledons</taxon>
        <taxon>Gunneridae</taxon>
        <taxon>Pentapetalae</taxon>
        <taxon>Caryophyllales</taxon>
        <taxon>Caryophyllaceae</taxon>
        <taxon>Caryophylleae</taxon>
        <taxon>Saponaria</taxon>
    </lineage>
</organism>
<keyword evidence="5" id="KW-1185">Reference proteome</keyword>
<feature type="domain" description="CRAL-TRIO" evidence="3">
    <location>
        <begin position="238"/>
        <end position="386"/>
    </location>
</feature>
<evidence type="ECO:0000256" key="1">
    <source>
        <dbReference type="SAM" id="MobiDB-lite"/>
    </source>
</evidence>
<dbReference type="AlphaFoldDB" id="A0AAW1L416"/>
<dbReference type="InterPro" id="IPR001251">
    <property type="entry name" value="CRAL-TRIO_dom"/>
</dbReference>
<keyword evidence="2" id="KW-0472">Membrane</keyword>
<dbReference type="SMART" id="SM00516">
    <property type="entry name" value="SEC14"/>
    <property type="match status" value="1"/>
</dbReference>
<feature type="transmembrane region" description="Helical" evidence="2">
    <location>
        <begin position="437"/>
        <end position="459"/>
    </location>
</feature>
<dbReference type="EMBL" id="JBDFQZ010000005">
    <property type="protein sequence ID" value="KAK9727266.1"/>
    <property type="molecule type" value="Genomic_DNA"/>
</dbReference>
<comment type="caution">
    <text evidence="4">The sequence shown here is derived from an EMBL/GenBank/DDBJ whole genome shotgun (WGS) entry which is preliminary data.</text>
</comment>